<dbReference type="Pfam" id="PF10830">
    <property type="entry name" value="DUF2553"/>
    <property type="match status" value="1"/>
</dbReference>
<evidence type="ECO:0000313" key="2">
    <source>
        <dbReference type="Proteomes" id="UP000434639"/>
    </source>
</evidence>
<comment type="caution">
    <text evidence="1">The sequence shown here is derived from an EMBL/GenBank/DDBJ whole genome shotgun (WGS) entry which is preliminary data.</text>
</comment>
<dbReference type="InterPro" id="IPR020140">
    <property type="entry name" value="Uncharacterised_YusG"/>
</dbReference>
<proteinExistence type="predicted"/>
<dbReference type="EMBL" id="WMIB01000009">
    <property type="protein sequence ID" value="MTH53897.1"/>
    <property type="molecule type" value="Genomic_DNA"/>
</dbReference>
<dbReference type="RefSeq" id="WP_155112418.1">
    <property type="nucleotide sequence ID" value="NZ_WMIB01000009.1"/>
</dbReference>
<dbReference type="OrthoDB" id="2876840at2"/>
<evidence type="ECO:0000313" key="1">
    <source>
        <dbReference type="EMBL" id="MTH53897.1"/>
    </source>
</evidence>
<dbReference type="AlphaFoldDB" id="A0A7X2S5B1"/>
<keyword evidence="2" id="KW-1185">Reference proteome</keyword>
<name>A0A7X2S5B1_9BACI</name>
<gene>
    <name evidence="1" type="ORF">GKZ89_10820</name>
</gene>
<organism evidence="1 2">
    <name type="scientific">Metabacillus mangrovi</name>
    <dbReference type="NCBI Taxonomy" id="1491830"/>
    <lineage>
        <taxon>Bacteria</taxon>
        <taxon>Bacillati</taxon>
        <taxon>Bacillota</taxon>
        <taxon>Bacilli</taxon>
        <taxon>Bacillales</taxon>
        <taxon>Bacillaceae</taxon>
        <taxon>Metabacillus</taxon>
    </lineage>
</organism>
<reference evidence="1 2" key="1">
    <citation type="journal article" date="2017" name="Int. J. Syst. Evol. Microbiol.">
        <title>Bacillus mangrovi sp. nov., isolated from a sediment sample from a mangrove forest.</title>
        <authorList>
            <person name="Gupta V."/>
            <person name="Singh P.K."/>
            <person name="Korpole S."/>
            <person name="Tanuku N.R.S."/>
            <person name="Pinnaka A.K."/>
        </authorList>
    </citation>
    <scope>NUCLEOTIDE SEQUENCE [LARGE SCALE GENOMIC DNA]</scope>
    <source>
        <strain evidence="1 2">KCTC 33872</strain>
    </source>
</reference>
<dbReference type="Proteomes" id="UP000434639">
    <property type="component" value="Unassembled WGS sequence"/>
</dbReference>
<accession>A0A7X2S5B1</accession>
<sequence>MTLKKQRIDVTDKVTGKFADGQLNLYLDDQPIGSMTYGDGGSRFQLNSGLEQSENRFFQMADVPSKPDEKYVDCDDENGWC</sequence>
<protein>
    <submittedName>
        <fullName evidence="1">DUF2553 family protein</fullName>
    </submittedName>
</protein>